<comment type="caution">
    <text evidence="2">The sequence shown here is derived from an EMBL/GenBank/DDBJ whole genome shotgun (WGS) entry which is preliminary data.</text>
</comment>
<keyword evidence="3" id="KW-1185">Reference proteome</keyword>
<accession>A0ABU2CED3</accession>
<dbReference type="EMBL" id="JAVDXT010000005">
    <property type="protein sequence ID" value="MDR7379707.1"/>
    <property type="molecule type" value="Genomic_DNA"/>
</dbReference>
<sequence length="153" mass="17264">MPSPELRVQWARLDGLSARELHAALQLRSAVFVVEQNCVYHDVDDYDLQCWHLLAWSGDQLAAYLRVTDPGSKYPEPSLGRVLTAPAFRGQGLGQLLLTEALQRCAQTWPGQPNRISAQHYLLKFYQGFGFAPVSEVYQEDEIPHVEMLRPAA</sequence>
<dbReference type="PROSITE" id="PS51186">
    <property type="entry name" value="GNAT"/>
    <property type="match status" value="1"/>
</dbReference>
<dbReference type="Proteomes" id="UP001180487">
    <property type="component" value="Unassembled WGS sequence"/>
</dbReference>
<dbReference type="RefSeq" id="WP_310376533.1">
    <property type="nucleotide sequence ID" value="NZ_JAVDXT010000005.1"/>
</dbReference>
<dbReference type="Gene3D" id="3.40.630.30">
    <property type="match status" value="1"/>
</dbReference>
<evidence type="ECO:0000259" key="1">
    <source>
        <dbReference type="PROSITE" id="PS51186"/>
    </source>
</evidence>
<proteinExistence type="predicted"/>
<dbReference type="InterPro" id="IPR016181">
    <property type="entry name" value="Acyl_CoA_acyltransferase"/>
</dbReference>
<protein>
    <submittedName>
        <fullName evidence="2">ElaA protein</fullName>
    </submittedName>
</protein>
<dbReference type="CDD" id="cd04301">
    <property type="entry name" value="NAT_SF"/>
    <property type="match status" value="1"/>
</dbReference>
<evidence type="ECO:0000313" key="2">
    <source>
        <dbReference type="EMBL" id="MDR7379707.1"/>
    </source>
</evidence>
<reference evidence="2 3" key="1">
    <citation type="submission" date="2023-07" db="EMBL/GenBank/DDBJ databases">
        <title>Sorghum-associated microbial communities from plants grown in Nebraska, USA.</title>
        <authorList>
            <person name="Schachtman D."/>
        </authorList>
    </citation>
    <scope>NUCLEOTIDE SEQUENCE [LARGE SCALE GENOMIC DNA]</scope>
    <source>
        <strain evidence="2 3">BE313</strain>
    </source>
</reference>
<evidence type="ECO:0000313" key="3">
    <source>
        <dbReference type="Proteomes" id="UP001180487"/>
    </source>
</evidence>
<name>A0ABU2CED3_9BURK</name>
<gene>
    <name evidence="2" type="ORF">J2X19_004403</name>
</gene>
<organism evidence="2 3">
    <name type="scientific">Rhodoferax ferrireducens</name>
    <dbReference type="NCBI Taxonomy" id="192843"/>
    <lineage>
        <taxon>Bacteria</taxon>
        <taxon>Pseudomonadati</taxon>
        <taxon>Pseudomonadota</taxon>
        <taxon>Betaproteobacteria</taxon>
        <taxon>Burkholderiales</taxon>
        <taxon>Comamonadaceae</taxon>
        <taxon>Rhodoferax</taxon>
    </lineage>
</organism>
<dbReference type="InterPro" id="IPR000182">
    <property type="entry name" value="GNAT_dom"/>
</dbReference>
<dbReference type="SUPFAM" id="SSF55729">
    <property type="entry name" value="Acyl-CoA N-acyltransferases (Nat)"/>
    <property type="match status" value="1"/>
</dbReference>
<dbReference type="Pfam" id="PF13673">
    <property type="entry name" value="Acetyltransf_10"/>
    <property type="match status" value="1"/>
</dbReference>
<feature type="domain" description="N-acetyltransferase" evidence="1">
    <location>
        <begin position="11"/>
        <end position="153"/>
    </location>
</feature>